<dbReference type="Proteomes" id="UP000809910">
    <property type="component" value="Unassembled WGS sequence"/>
</dbReference>
<gene>
    <name evidence="2" type="ORF">I5282_01325</name>
</gene>
<evidence type="ECO:0008006" key="4">
    <source>
        <dbReference type="Google" id="ProtNLM"/>
    </source>
</evidence>
<feature type="region of interest" description="Disordered" evidence="1">
    <location>
        <begin position="159"/>
        <end position="193"/>
    </location>
</feature>
<feature type="compositionally biased region" description="Low complexity" evidence="1">
    <location>
        <begin position="15"/>
        <end position="26"/>
    </location>
</feature>
<comment type="caution">
    <text evidence="2">The sequence shown here is derived from an EMBL/GenBank/DDBJ whole genome shotgun (WGS) entry which is preliminary data.</text>
</comment>
<keyword evidence="3" id="KW-1185">Reference proteome</keyword>
<accession>A0ABS1W7L7</accession>
<reference evidence="2 3" key="1">
    <citation type="submission" date="2020-12" db="EMBL/GenBank/DDBJ databases">
        <title>WGS of Legionella: environmental sample.</title>
        <authorList>
            <person name="Cristino S."/>
            <person name="Girolamini L."/>
            <person name="Salaris S."/>
            <person name="Pascale M.R."/>
            <person name="Mazzotta M."/>
            <person name="Orsini M."/>
            <person name="Grottola A."/>
        </authorList>
    </citation>
    <scope>NUCLEOTIDE SEQUENCE [LARGE SCALE GENOMIC DNA]</scope>
    <source>
        <strain evidence="2 3">30cs62</strain>
    </source>
</reference>
<evidence type="ECO:0000313" key="2">
    <source>
        <dbReference type="EMBL" id="MBL7525210.1"/>
    </source>
</evidence>
<organism evidence="2 3">
    <name type="scientific">Legionella bononiensis</name>
    <dbReference type="NCBI Taxonomy" id="2793102"/>
    <lineage>
        <taxon>Bacteria</taxon>
        <taxon>Pseudomonadati</taxon>
        <taxon>Pseudomonadota</taxon>
        <taxon>Gammaproteobacteria</taxon>
        <taxon>Legionellales</taxon>
        <taxon>Legionellaceae</taxon>
        <taxon>Legionella</taxon>
    </lineage>
</organism>
<dbReference type="RefSeq" id="WP_203112549.1">
    <property type="nucleotide sequence ID" value="NZ_JADOBG010000022.1"/>
</dbReference>
<proteinExistence type="predicted"/>
<evidence type="ECO:0000256" key="1">
    <source>
        <dbReference type="SAM" id="MobiDB-lite"/>
    </source>
</evidence>
<feature type="region of interest" description="Disordered" evidence="1">
    <location>
        <begin position="1"/>
        <end position="29"/>
    </location>
</feature>
<evidence type="ECO:0000313" key="3">
    <source>
        <dbReference type="Proteomes" id="UP000809910"/>
    </source>
</evidence>
<name>A0ABS1W7L7_9GAMM</name>
<dbReference type="EMBL" id="JADWVN010000004">
    <property type="protein sequence ID" value="MBL7525210.1"/>
    <property type="molecule type" value="Genomic_DNA"/>
</dbReference>
<sequence length="193" mass="22450">MTNKQNEQDQDQEQNQEQNIETNEQDPNTLTAFFNEAVGGLIEDAKKNWKKVAKEVYRDEYKQMKKAAPAVDVFFHPDRDTIAKHAGNLYSKFVMSAFKEFLKVKTGADPEDYMDQNGLDALDEMKEFHRQFGVMASKKLWDLTEHYIVPMLPGLKKEEPNLKTRLESVKTQDEPEHNTDEEPDHDDTQNLKL</sequence>
<protein>
    <recommendedName>
        <fullName evidence="4">Substrate of the Dot/Icm secretion system</fullName>
    </recommendedName>
</protein>